<accession>A0ABT9P1E1</accession>
<dbReference type="EMBL" id="JAUSQZ010000001">
    <property type="protein sequence ID" value="MDP9826497.1"/>
    <property type="molecule type" value="Genomic_DNA"/>
</dbReference>
<feature type="transmembrane region" description="Helical" evidence="12">
    <location>
        <begin position="151"/>
        <end position="169"/>
    </location>
</feature>
<evidence type="ECO:0000256" key="11">
    <source>
        <dbReference type="ARBA" id="ARBA00023136"/>
    </source>
</evidence>
<name>A0ABT9P1E1_9ACTN</name>
<dbReference type="InterPro" id="IPR047055">
    <property type="entry name" value="MotA-like"/>
</dbReference>
<sequence length="257" mass="27251">MDVATIVGLVVALGAIFASMILEGSSPMAIFLIPPIMLVIVGTLGACMAGGTIPSMMTGFKWLVYAFTAKPVNNEEIVDPLVKMAEKARREGLLSLESEMDSIDDPFMQRGLQMAVDGTDPDDLYDILMAEVRAKKASAAVGASFWTDAGGYAPTIGIVGTVIGLIHVLENLSEPEKLGHLIAGAFVATLWGVMSANVMFLPWGKRIKYLAAQEAAKMELVIDGVLAIQAGSNPRVVATKLRSKMTPTGPNEVREAA</sequence>
<keyword evidence="16" id="KW-1185">Reference proteome</keyword>
<comment type="similarity">
    <text evidence="2">Belongs to the MotA family.</text>
</comment>
<keyword evidence="11 12" id="KW-0472">Membrane</keyword>
<feature type="transmembrane region" description="Helical" evidence="12">
    <location>
        <begin position="181"/>
        <end position="201"/>
    </location>
</feature>
<evidence type="ECO:0000256" key="10">
    <source>
        <dbReference type="ARBA" id="ARBA00023065"/>
    </source>
</evidence>
<evidence type="ECO:0000256" key="6">
    <source>
        <dbReference type="ARBA" id="ARBA00022692"/>
    </source>
</evidence>
<dbReference type="NCBIfam" id="NF006583">
    <property type="entry name" value="PRK09109.1"/>
    <property type="match status" value="1"/>
</dbReference>
<feature type="domain" description="MotA/TolQ/ExbB proton channel" evidence="13">
    <location>
        <begin position="101"/>
        <end position="219"/>
    </location>
</feature>
<keyword evidence="9 12" id="KW-1133">Transmembrane helix</keyword>
<dbReference type="Pfam" id="PF01618">
    <property type="entry name" value="MotA_ExbB"/>
    <property type="match status" value="1"/>
</dbReference>
<keyword evidence="10" id="KW-0406">Ion transport</keyword>
<feature type="transmembrane region" description="Helical" evidence="12">
    <location>
        <begin position="28"/>
        <end position="53"/>
    </location>
</feature>
<proteinExistence type="inferred from homology"/>
<protein>
    <submittedName>
        <fullName evidence="15">Chemotaxis protein MotA</fullName>
    </submittedName>
</protein>
<evidence type="ECO:0000313" key="15">
    <source>
        <dbReference type="EMBL" id="MDP9826497.1"/>
    </source>
</evidence>
<reference evidence="15 16" key="1">
    <citation type="submission" date="2023-07" db="EMBL/GenBank/DDBJ databases">
        <title>Sequencing the genomes of 1000 actinobacteria strains.</title>
        <authorList>
            <person name="Klenk H.-P."/>
        </authorList>
    </citation>
    <scope>NUCLEOTIDE SEQUENCE [LARGE SCALE GENOMIC DNA]</scope>
    <source>
        <strain evidence="15 16">DSM 44388</strain>
    </source>
</reference>
<keyword evidence="4" id="KW-1003">Cell membrane</keyword>
<dbReference type="PANTHER" id="PTHR30433:SF3">
    <property type="entry name" value="MOTILITY PROTEIN A"/>
    <property type="match status" value="1"/>
</dbReference>
<evidence type="ECO:0000256" key="7">
    <source>
        <dbReference type="ARBA" id="ARBA00022779"/>
    </source>
</evidence>
<keyword evidence="8" id="KW-0375">Hydrogen ion transport</keyword>
<keyword evidence="6 12" id="KW-0812">Transmembrane</keyword>
<dbReference type="RefSeq" id="WP_307241341.1">
    <property type="nucleotide sequence ID" value="NZ_JAUSQZ010000001.1"/>
</dbReference>
<keyword evidence="5" id="KW-0145">Chemotaxis</keyword>
<organism evidence="15 16">
    <name type="scientific">Kineosporia succinea</name>
    <dbReference type="NCBI Taxonomy" id="84632"/>
    <lineage>
        <taxon>Bacteria</taxon>
        <taxon>Bacillati</taxon>
        <taxon>Actinomycetota</taxon>
        <taxon>Actinomycetes</taxon>
        <taxon>Kineosporiales</taxon>
        <taxon>Kineosporiaceae</taxon>
        <taxon>Kineosporia</taxon>
    </lineage>
</organism>
<feature type="domain" description="Motility protein A N-terminal" evidence="14">
    <location>
        <begin position="6"/>
        <end position="90"/>
    </location>
</feature>
<keyword evidence="7" id="KW-0283">Flagellar rotation</keyword>
<evidence type="ECO:0000256" key="5">
    <source>
        <dbReference type="ARBA" id="ARBA00022500"/>
    </source>
</evidence>
<gene>
    <name evidence="15" type="ORF">J2S57_002246</name>
</gene>
<evidence type="ECO:0000256" key="9">
    <source>
        <dbReference type="ARBA" id="ARBA00022989"/>
    </source>
</evidence>
<evidence type="ECO:0000256" key="12">
    <source>
        <dbReference type="SAM" id="Phobius"/>
    </source>
</evidence>
<dbReference type="PANTHER" id="PTHR30433">
    <property type="entry name" value="CHEMOTAXIS PROTEIN MOTA"/>
    <property type="match status" value="1"/>
</dbReference>
<comment type="caution">
    <text evidence="15">The sequence shown here is derived from an EMBL/GenBank/DDBJ whole genome shotgun (WGS) entry which is preliminary data.</text>
</comment>
<evidence type="ECO:0000256" key="2">
    <source>
        <dbReference type="ARBA" id="ARBA00008038"/>
    </source>
</evidence>
<dbReference type="InterPro" id="IPR000540">
    <property type="entry name" value="Flag_MotA_CS"/>
</dbReference>
<dbReference type="InterPro" id="IPR046786">
    <property type="entry name" value="MotA_N"/>
</dbReference>
<dbReference type="Proteomes" id="UP001235712">
    <property type="component" value="Unassembled WGS sequence"/>
</dbReference>
<dbReference type="Pfam" id="PF20560">
    <property type="entry name" value="MotA_N"/>
    <property type="match status" value="1"/>
</dbReference>
<dbReference type="PROSITE" id="PS01307">
    <property type="entry name" value="MOTA"/>
    <property type="match status" value="1"/>
</dbReference>
<comment type="subcellular location">
    <subcellularLocation>
        <location evidence="1">Cell membrane</location>
        <topology evidence="1">Multi-pass membrane protein</topology>
    </subcellularLocation>
</comment>
<evidence type="ECO:0000259" key="14">
    <source>
        <dbReference type="Pfam" id="PF20560"/>
    </source>
</evidence>
<evidence type="ECO:0000256" key="8">
    <source>
        <dbReference type="ARBA" id="ARBA00022781"/>
    </source>
</evidence>
<keyword evidence="3" id="KW-0813">Transport</keyword>
<evidence type="ECO:0000313" key="16">
    <source>
        <dbReference type="Proteomes" id="UP001235712"/>
    </source>
</evidence>
<evidence type="ECO:0000259" key="13">
    <source>
        <dbReference type="Pfam" id="PF01618"/>
    </source>
</evidence>
<dbReference type="InterPro" id="IPR002898">
    <property type="entry name" value="MotA_ExbB_proton_chnl"/>
</dbReference>
<evidence type="ECO:0000256" key="4">
    <source>
        <dbReference type="ARBA" id="ARBA00022475"/>
    </source>
</evidence>
<evidence type="ECO:0000256" key="3">
    <source>
        <dbReference type="ARBA" id="ARBA00022448"/>
    </source>
</evidence>
<evidence type="ECO:0000256" key="1">
    <source>
        <dbReference type="ARBA" id="ARBA00004651"/>
    </source>
</evidence>